<evidence type="ECO:0000256" key="1">
    <source>
        <dbReference type="ARBA" id="ARBA00001947"/>
    </source>
</evidence>
<dbReference type="GO" id="GO:0008270">
    <property type="term" value="F:zinc ion binding"/>
    <property type="evidence" value="ECO:0007669"/>
    <property type="project" value="InterPro"/>
</dbReference>
<keyword evidence="5" id="KW-0560">Oxidoreductase</keyword>
<proteinExistence type="inferred from homology"/>
<dbReference type="PANTHER" id="PTHR30096">
    <property type="entry name" value="4,5-DOPA DIOXYGENASE EXTRADIOL-LIKE PROTEIN"/>
    <property type="match status" value="1"/>
</dbReference>
<dbReference type="Proteomes" id="UP000242699">
    <property type="component" value="Unassembled WGS sequence"/>
</dbReference>
<dbReference type="Pfam" id="PF02900">
    <property type="entry name" value="LigB"/>
    <property type="match status" value="1"/>
</dbReference>
<evidence type="ECO:0000256" key="4">
    <source>
        <dbReference type="ARBA" id="ARBA00022833"/>
    </source>
</evidence>
<accession>A0A2T2WRW5</accession>
<evidence type="ECO:0000313" key="8">
    <source>
        <dbReference type="Proteomes" id="UP000242699"/>
    </source>
</evidence>
<keyword evidence="3" id="KW-0479">Metal-binding</keyword>
<dbReference type="InterPro" id="IPR014436">
    <property type="entry name" value="Extradiol_dOase_DODA"/>
</dbReference>
<dbReference type="EMBL" id="PXYT01000063">
    <property type="protein sequence ID" value="PSR24977.1"/>
    <property type="molecule type" value="Genomic_DNA"/>
</dbReference>
<dbReference type="GO" id="GO:0008198">
    <property type="term" value="F:ferrous iron binding"/>
    <property type="evidence" value="ECO:0007669"/>
    <property type="project" value="InterPro"/>
</dbReference>
<evidence type="ECO:0000259" key="6">
    <source>
        <dbReference type="Pfam" id="PF02900"/>
    </source>
</evidence>
<dbReference type="AlphaFoldDB" id="A0A2T2WRW5"/>
<comment type="similarity">
    <text evidence="2">Belongs to the DODA-type extradiol aromatic ring-opening dioxygenase family.</text>
</comment>
<dbReference type="CDD" id="cd07363">
    <property type="entry name" value="45_DOPA_Dioxygenase"/>
    <property type="match status" value="1"/>
</dbReference>
<comment type="caution">
    <text evidence="7">The sequence shown here is derived from an EMBL/GenBank/DDBJ whole genome shotgun (WGS) entry which is preliminary data.</text>
</comment>
<feature type="domain" description="Extradiol ring-cleavage dioxygenase class III enzyme subunit B" evidence="6">
    <location>
        <begin position="26"/>
        <end position="251"/>
    </location>
</feature>
<dbReference type="SUPFAM" id="SSF53213">
    <property type="entry name" value="LigB-like"/>
    <property type="match status" value="1"/>
</dbReference>
<name>A0A2T2WRW5_9FIRM</name>
<dbReference type="PIRSF" id="PIRSF006157">
    <property type="entry name" value="Doxgns_DODA"/>
    <property type="match status" value="1"/>
</dbReference>
<protein>
    <recommendedName>
        <fullName evidence="6">Extradiol ring-cleavage dioxygenase class III enzyme subunit B domain-containing protein</fullName>
    </recommendedName>
</protein>
<dbReference type="GO" id="GO:0016702">
    <property type="term" value="F:oxidoreductase activity, acting on single donors with incorporation of molecular oxygen, incorporation of two atoms of oxygen"/>
    <property type="evidence" value="ECO:0007669"/>
    <property type="project" value="UniProtKB-ARBA"/>
</dbReference>
<sequence>MAIIGGIYAPNTPTLIGDLGVRHPATEKALQDLGERVRAQSTIDAALVVSPHFVTAQGFGLVGTSEMRQLFDFQGFPPEFYQVRYMPPGAPRVAQQLLSLCTQALIPAAMTKEWGLDHGAWAPLVHLFPRADVPIIPLSICPELGESGHDALGKQIQALAHDFNLLLIATGSLIHRLDLWNRPEPTYPEAARQYLEGVENALQTGDWSGLWRLPRVLRDQAAPEGGEYPLRVIAGAIPSFRGEILAEEQEFGAVSLTTVYLEPMPA</sequence>
<dbReference type="InterPro" id="IPR004183">
    <property type="entry name" value="Xdiol_dOase_suB"/>
</dbReference>
<keyword evidence="4" id="KW-0862">Zinc</keyword>
<evidence type="ECO:0000313" key="7">
    <source>
        <dbReference type="EMBL" id="PSR24977.1"/>
    </source>
</evidence>
<evidence type="ECO:0000256" key="3">
    <source>
        <dbReference type="ARBA" id="ARBA00022723"/>
    </source>
</evidence>
<dbReference type="Gene3D" id="3.40.830.10">
    <property type="entry name" value="LigB-like"/>
    <property type="match status" value="1"/>
</dbReference>
<organism evidence="7 8">
    <name type="scientific">Sulfobacillus benefaciens</name>
    <dbReference type="NCBI Taxonomy" id="453960"/>
    <lineage>
        <taxon>Bacteria</taxon>
        <taxon>Bacillati</taxon>
        <taxon>Bacillota</taxon>
        <taxon>Clostridia</taxon>
        <taxon>Eubacteriales</taxon>
        <taxon>Clostridiales Family XVII. Incertae Sedis</taxon>
        <taxon>Sulfobacillus</taxon>
    </lineage>
</organism>
<reference evidence="7 8" key="1">
    <citation type="journal article" date="2014" name="BMC Genomics">
        <title>Comparison of environmental and isolate Sulfobacillus genomes reveals diverse carbon, sulfur, nitrogen, and hydrogen metabolisms.</title>
        <authorList>
            <person name="Justice N.B."/>
            <person name="Norman A."/>
            <person name="Brown C.T."/>
            <person name="Singh A."/>
            <person name="Thomas B.C."/>
            <person name="Banfield J.F."/>
        </authorList>
    </citation>
    <scope>NUCLEOTIDE SEQUENCE [LARGE SCALE GENOMIC DNA]</scope>
    <source>
        <strain evidence="7">AMDSBA1</strain>
    </source>
</reference>
<evidence type="ECO:0000256" key="2">
    <source>
        <dbReference type="ARBA" id="ARBA00007581"/>
    </source>
</evidence>
<evidence type="ECO:0000256" key="5">
    <source>
        <dbReference type="ARBA" id="ARBA00023002"/>
    </source>
</evidence>
<comment type="cofactor">
    <cofactor evidence="1">
        <name>Zn(2+)</name>
        <dbReference type="ChEBI" id="CHEBI:29105"/>
    </cofactor>
</comment>
<dbReference type="PANTHER" id="PTHR30096:SF0">
    <property type="entry name" value="4,5-DOPA DIOXYGENASE EXTRADIOL-LIKE PROTEIN"/>
    <property type="match status" value="1"/>
</dbReference>
<gene>
    <name evidence="7" type="ORF">C7B43_17845</name>
</gene>